<feature type="chain" id="PRO_5044503845" description="LPXTG cell wall anchor domain-containing protein" evidence="3">
    <location>
        <begin position="22"/>
        <end position="69"/>
    </location>
</feature>
<feature type="compositionally biased region" description="Low complexity" evidence="1">
    <location>
        <begin position="1"/>
        <end position="27"/>
    </location>
</feature>
<protein>
    <recommendedName>
        <fullName evidence="6">LPXTG cell wall anchor domain-containing protein</fullName>
    </recommendedName>
</protein>
<feature type="compositionally biased region" description="Polar residues" evidence="1">
    <location>
        <begin position="28"/>
        <end position="42"/>
    </location>
</feature>
<evidence type="ECO:0000313" key="4">
    <source>
        <dbReference type="EMBL" id="KAA1160616.1"/>
    </source>
</evidence>
<keyword evidence="2" id="KW-0472">Membrane</keyword>
<proteinExistence type="predicted"/>
<name>A0AB73BH58_9GAMM</name>
<gene>
    <name evidence="4" type="ORF">EU508_09170</name>
</gene>
<accession>A0AB73BH58</accession>
<evidence type="ECO:0000256" key="3">
    <source>
        <dbReference type="SAM" id="SignalP"/>
    </source>
</evidence>
<feature type="region of interest" description="Disordered" evidence="1">
    <location>
        <begin position="1"/>
        <end position="42"/>
    </location>
</feature>
<dbReference type="Proteomes" id="UP000324162">
    <property type="component" value="Unassembled WGS sequence"/>
</dbReference>
<keyword evidence="2" id="KW-1133">Transmembrane helix</keyword>
<feature type="signal peptide" evidence="3">
    <location>
        <begin position="1"/>
        <end position="21"/>
    </location>
</feature>
<evidence type="ECO:0000256" key="2">
    <source>
        <dbReference type="SAM" id="Phobius"/>
    </source>
</evidence>
<keyword evidence="3" id="KW-0732">Signal</keyword>
<dbReference type="RefSeq" id="WP_149614168.1">
    <property type="nucleotide sequence ID" value="NZ_SEUK01000048.1"/>
</dbReference>
<keyword evidence="2" id="KW-0812">Transmembrane</keyword>
<sequence>MGALMGLAGGASPMGAMPSMASSSSASTGQQEQSGSFTGSGINFGTNGNNQLMIIGAVAIGLLLVMKRK</sequence>
<evidence type="ECO:0000256" key="1">
    <source>
        <dbReference type="SAM" id="MobiDB-lite"/>
    </source>
</evidence>
<reference evidence="4 5" key="1">
    <citation type="submission" date="2019-01" db="EMBL/GenBank/DDBJ databases">
        <title>Genome sequences of marine Pseudoalteromonas species.</title>
        <authorList>
            <person name="Boraston A.B."/>
            <person name="Hehemann J.-H."/>
            <person name="Vickers C.J."/>
            <person name="Salama-Alber O."/>
            <person name="Abe K."/>
            <person name="Hettle A.J."/>
        </authorList>
    </citation>
    <scope>NUCLEOTIDE SEQUENCE [LARGE SCALE GENOMIC DNA]</scope>
    <source>
        <strain evidence="4 5">PS42</strain>
    </source>
</reference>
<feature type="transmembrane region" description="Helical" evidence="2">
    <location>
        <begin position="50"/>
        <end position="66"/>
    </location>
</feature>
<dbReference type="EMBL" id="SEUK01000048">
    <property type="protein sequence ID" value="KAA1160616.1"/>
    <property type="molecule type" value="Genomic_DNA"/>
</dbReference>
<evidence type="ECO:0008006" key="6">
    <source>
        <dbReference type="Google" id="ProtNLM"/>
    </source>
</evidence>
<evidence type="ECO:0000313" key="5">
    <source>
        <dbReference type="Proteomes" id="UP000324162"/>
    </source>
</evidence>
<comment type="caution">
    <text evidence="4">The sequence shown here is derived from an EMBL/GenBank/DDBJ whole genome shotgun (WGS) entry which is preliminary data.</text>
</comment>
<organism evidence="4 5">
    <name type="scientific">Pseudoalteromonas fuliginea</name>
    <dbReference type="NCBI Taxonomy" id="1872678"/>
    <lineage>
        <taxon>Bacteria</taxon>
        <taxon>Pseudomonadati</taxon>
        <taxon>Pseudomonadota</taxon>
        <taxon>Gammaproteobacteria</taxon>
        <taxon>Alteromonadales</taxon>
        <taxon>Pseudoalteromonadaceae</taxon>
        <taxon>Pseudoalteromonas</taxon>
    </lineage>
</organism>
<dbReference type="AlphaFoldDB" id="A0AB73BH58"/>